<dbReference type="InterPro" id="IPR010656">
    <property type="entry name" value="DctM"/>
</dbReference>
<reference evidence="9" key="1">
    <citation type="journal article" date="2015" name="Nature">
        <title>Complex archaea that bridge the gap between prokaryotes and eukaryotes.</title>
        <authorList>
            <person name="Spang A."/>
            <person name="Saw J.H."/>
            <person name="Jorgensen S.L."/>
            <person name="Zaremba-Niedzwiedzka K."/>
            <person name="Martijn J."/>
            <person name="Lind A.E."/>
            <person name="van Eijk R."/>
            <person name="Schleper C."/>
            <person name="Guy L."/>
            <person name="Ettema T.J."/>
        </authorList>
    </citation>
    <scope>NUCLEOTIDE SEQUENCE</scope>
</reference>
<dbReference type="NCBIfam" id="TIGR00786">
    <property type="entry name" value="dctM"/>
    <property type="match status" value="1"/>
</dbReference>
<comment type="subcellular location">
    <subcellularLocation>
        <location evidence="1">Cell inner membrane</location>
        <topology evidence="1">Multi-pass membrane protein</topology>
    </subcellularLocation>
</comment>
<feature type="transmembrane region" description="Helical" evidence="7">
    <location>
        <begin position="60"/>
        <end position="82"/>
    </location>
</feature>
<dbReference type="EMBL" id="LAZR01000013">
    <property type="protein sequence ID" value="KKO07311.1"/>
    <property type="molecule type" value="Genomic_DNA"/>
</dbReference>
<proteinExistence type="predicted"/>
<name>A0A0F9VQG1_9ZZZZ</name>
<organism evidence="9">
    <name type="scientific">marine sediment metagenome</name>
    <dbReference type="NCBI Taxonomy" id="412755"/>
    <lineage>
        <taxon>unclassified sequences</taxon>
        <taxon>metagenomes</taxon>
        <taxon>ecological metagenomes</taxon>
    </lineage>
</organism>
<keyword evidence="2" id="KW-1003">Cell membrane</keyword>
<accession>A0A0F9VQG1</accession>
<feature type="transmembrane region" description="Helical" evidence="7">
    <location>
        <begin position="171"/>
        <end position="197"/>
    </location>
</feature>
<evidence type="ECO:0000259" key="8">
    <source>
        <dbReference type="Pfam" id="PF06808"/>
    </source>
</evidence>
<feature type="domain" description="TRAP C4-dicarboxylate transport system permease DctM subunit" evidence="8">
    <location>
        <begin position="9"/>
        <end position="421"/>
    </location>
</feature>
<feature type="transmembrane region" description="Helical" evidence="7">
    <location>
        <begin position="316"/>
        <end position="334"/>
    </location>
</feature>
<dbReference type="AlphaFoldDB" id="A0A0F9VQG1"/>
<dbReference type="PANTHER" id="PTHR33362">
    <property type="entry name" value="SIALIC ACID TRAP TRANSPORTER PERMEASE PROTEIN SIAT-RELATED"/>
    <property type="match status" value="1"/>
</dbReference>
<keyword evidence="5 7" id="KW-1133">Transmembrane helix</keyword>
<evidence type="ECO:0000256" key="3">
    <source>
        <dbReference type="ARBA" id="ARBA00022519"/>
    </source>
</evidence>
<feature type="transmembrane region" description="Helical" evidence="7">
    <location>
        <begin position="341"/>
        <end position="357"/>
    </location>
</feature>
<keyword evidence="4 7" id="KW-0812">Transmembrane</keyword>
<evidence type="ECO:0000256" key="6">
    <source>
        <dbReference type="ARBA" id="ARBA00023136"/>
    </source>
</evidence>
<feature type="transmembrane region" description="Helical" evidence="7">
    <location>
        <begin position="401"/>
        <end position="425"/>
    </location>
</feature>
<comment type="caution">
    <text evidence="9">The sequence shown here is derived from an EMBL/GenBank/DDBJ whole genome shotgun (WGS) entry which is preliminary data.</text>
</comment>
<feature type="transmembrane region" description="Helical" evidence="7">
    <location>
        <begin position="102"/>
        <end position="121"/>
    </location>
</feature>
<sequence length="431" mass="45258">MTELVIFVGGLLVLMAIGLPVVVSIGVTSFIALAVTGAGGLPVELLALRMVQTLNNFTLLAIPLFILAANIMNIGSTTTRIFDFATALVGFTKGGLGHANVVASSIFATMSGTAVADAAGLGSIEIKAMKERGYALDYSTGITAASSVIGPILPPSIALVVYGWLANVSIGGLFMAGLLPGILMALLLMGMTVLLGVTGKVVMPKPTPFDACEVARTGKRAILPLMMPAIIVGGIWGGFFTPTEAGAIASLYAVILGGVIYRDLKWRDLYSAFRRTLMFSAVILLIIAVSSFYGWILVRMGIPQALAGQVASIDMPTFALLLCFALFFLLIGCFMSVIESILIFTPIVVPAALSAGLDPVHFGIVMVITLSVGVITPPFGTVLFLMVGITRLRYGQVVRAIMPFLLPIIATILLLIAVPGLATWLPRMMGY</sequence>
<keyword evidence="3" id="KW-0997">Cell inner membrane</keyword>
<dbReference type="Pfam" id="PF06808">
    <property type="entry name" value="DctM"/>
    <property type="match status" value="1"/>
</dbReference>
<dbReference type="PIRSF" id="PIRSF006066">
    <property type="entry name" value="HI0050"/>
    <property type="match status" value="1"/>
</dbReference>
<gene>
    <name evidence="9" type="ORF">LCGC14_0058790</name>
</gene>
<evidence type="ECO:0000256" key="4">
    <source>
        <dbReference type="ARBA" id="ARBA00022692"/>
    </source>
</evidence>
<dbReference type="GO" id="GO:0022857">
    <property type="term" value="F:transmembrane transporter activity"/>
    <property type="evidence" value="ECO:0007669"/>
    <property type="project" value="TreeGrafter"/>
</dbReference>
<evidence type="ECO:0000256" key="7">
    <source>
        <dbReference type="SAM" id="Phobius"/>
    </source>
</evidence>
<dbReference type="InterPro" id="IPR004681">
    <property type="entry name" value="TRAP_DctM"/>
</dbReference>
<feature type="transmembrane region" description="Helical" evidence="7">
    <location>
        <begin position="245"/>
        <end position="264"/>
    </location>
</feature>
<feature type="transmembrane region" description="Helical" evidence="7">
    <location>
        <begin position="221"/>
        <end position="239"/>
    </location>
</feature>
<evidence type="ECO:0000256" key="5">
    <source>
        <dbReference type="ARBA" id="ARBA00022989"/>
    </source>
</evidence>
<feature type="transmembrane region" description="Helical" evidence="7">
    <location>
        <begin position="142"/>
        <end position="165"/>
    </location>
</feature>
<feature type="transmembrane region" description="Helical" evidence="7">
    <location>
        <begin position="28"/>
        <end position="48"/>
    </location>
</feature>
<keyword evidence="6 7" id="KW-0472">Membrane</keyword>
<evidence type="ECO:0000256" key="2">
    <source>
        <dbReference type="ARBA" id="ARBA00022475"/>
    </source>
</evidence>
<feature type="transmembrane region" description="Helical" evidence="7">
    <location>
        <begin position="276"/>
        <end position="296"/>
    </location>
</feature>
<dbReference type="PANTHER" id="PTHR33362:SF3">
    <property type="entry name" value="SIALIC ACID TRAP TRANSPORTER PERMEASE PROTEIN SIAT"/>
    <property type="match status" value="1"/>
</dbReference>
<evidence type="ECO:0000256" key="1">
    <source>
        <dbReference type="ARBA" id="ARBA00004429"/>
    </source>
</evidence>
<dbReference type="GO" id="GO:0005886">
    <property type="term" value="C:plasma membrane"/>
    <property type="evidence" value="ECO:0007669"/>
    <property type="project" value="UniProtKB-SubCell"/>
</dbReference>
<feature type="transmembrane region" description="Helical" evidence="7">
    <location>
        <begin position="363"/>
        <end position="389"/>
    </location>
</feature>
<protein>
    <recommendedName>
        <fullName evidence="8">TRAP C4-dicarboxylate transport system permease DctM subunit domain-containing protein</fullName>
    </recommendedName>
</protein>
<evidence type="ECO:0000313" key="9">
    <source>
        <dbReference type="EMBL" id="KKO07311.1"/>
    </source>
</evidence>